<evidence type="ECO:0000256" key="2">
    <source>
        <dbReference type="ARBA" id="ARBA00007367"/>
    </source>
</evidence>
<evidence type="ECO:0000256" key="3">
    <source>
        <dbReference type="ARBA" id="ARBA00022475"/>
    </source>
</evidence>
<dbReference type="PRINTS" id="PR01088">
    <property type="entry name" value="NAHEXCHNGR6"/>
</dbReference>
<comment type="caution">
    <text evidence="5">The sequence shown here is derived from an EMBL/GenBank/DDBJ whole genome shotgun (WGS) entry which is preliminary data.</text>
</comment>
<evidence type="ECO:0000256" key="1">
    <source>
        <dbReference type="ARBA" id="ARBA00004651"/>
    </source>
</evidence>
<feature type="region of interest" description="Disordered" evidence="4">
    <location>
        <begin position="72"/>
        <end position="101"/>
    </location>
</feature>
<evidence type="ECO:0000313" key="6">
    <source>
        <dbReference type="Proteomes" id="UP001445076"/>
    </source>
</evidence>
<evidence type="ECO:0000313" key="5">
    <source>
        <dbReference type="EMBL" id="KAK8720596.1"/>
    </source>
</evidence>
<comment type="similarity">
    <text evidence="2">Belongs to the monovalent cation:proton antiporter 1 (CPA1) transporter (TC 2.A.36) family.</text>
</comment>
<protein>
    <submittedName>
        <fullName evidence="5">Uncharacterized protein</fullName>
    </submittedName>
</protein>
<keyword evidence="6" id="KW-1185">Reference proteome</keyword>
<dbReference type="InterPro" id="IPR002090">
    <property type="entry name" value="NHE-6/7/9"/>
</dbReference>
<feature type="non-terminal residue" evidence="5">
    <location>
        <position position="101"/>
    </location>
</feature>
<proteinExistence type="inferred from homology"/>
<accession>A0AAW0VUE1</accession>
<evidence type="ECO:0000256" key="4">
    <source>
        <dbReference type="SAM" id="MobiDB-lite"/>
    </source>
</evidence>
<keyword evidence="3" id="KW-1003">Cell membrane</keyword>
<gene>
    <name evidence="5" type="ORF">OTU49_013217</name>
</gene>
<keyword evidence="3" id="KW-0472">Membrane</keyword>
<dbReference type="GO" id="GO:0015385">
    <property type="term" value="F:sodium:proton antiporter activity"/>
    <property type="evidence" value="ECO:0007669"/>
    <property type="project" value="InterPro"/>
</dbReference>
<dbReference type="Proteomes" id="UP001445076">
    <property type="component" value="Unassembled WGS sequence"/>
</dbReference>
<sequence>GLGGEEGGDCSADSSHSSKIEKAWLFRIWSKFDVKFMKPFLTNSRPTLLDTTPLCCAPLARLLTTTEQLTQDRDPLNDDLPLDDTLIGSGGVRTSIDSTSK</sequence>
<dbReference type="EMBL" id="JARKIK010000303">
    <property type="protein sequence ID" value="KAK8720596.1"/>
    <property type="molecule type" value="Genomic_DNA"/>
</dbReference>
<feature type="non-terminal residue" evidence="5">
    <location>
        <position position="1"/>
    </location>
</feature>
<reference evidence="5 6" key="1">
    <citation type="journal article" date="2024" name="BMC Genomics">
        <title>Genome assembly of redclaw crayfish (Cherax quadricarinatus) provides insights into its immune adaptation and hypoxia tolerance.</title>
        <authorList>
            <person name="Liu Z."/>
            <person name="Zheng J."/>
            <person name="Li H."/>
            <person name="Fang K."/>
            <person name="Wang S."/>
            <person name="He J."/>
            <person name="Zhou D."/>
            <person name="Weng S."/>
            <person name="Chi M."/>
            <person name="Gu Z."/>
            <person name="He J."/>
            <person name="Li F."/>
            <person name="Wang M."/>
        </authorList>
    </citation>
    <scope>NUCLEOTIDE SEQUENCE [LARGE SCALE GENOMIC DNA]</scope>
    <source>
        <strain evidence="5">ZL_2023a</strain>
    </source>
</reference>
<name>A0AAW0VUE1_CHEQU</name>
<dbReference type="GO" id="GO:0006885">
    <property type="term" value="P:regulation of pH"/>
    <property type="evidence" value="ECO:0007669"/>
    <property type="project" value="InterPro"/>
</dbReference>
<organism evidence="5 6">
    <name type="scientific">Cherax quadricarinatus</name>
    <name type="common">Australian red claw crayfish</name>
    <dbReference type="NCBI Taxonomy" id="27406"/>
    <lineage>
        <taxon>Eukaryota</taxon>
        <taxon>Metazoa</taxon>
        <taxon>Ecdysozoa</taxon>
        <taxon>Arthropoda</taxon>
        <taxon>Crustacea</taxon>
        <taxon>Multicrustacea</taxon>
        <taxon>Malacostraca</taxon>
        <taxon>Eumalacostraca</taxon>
        <taxon>Eucarida</taxon>
        <taxon>Decapoda</taxon>
        <taxon>Pleocyemata</taxon>
        <taxon>Astacidea</taxon>
        <taxon>Parastacoidea</taxon>
        <taxon>Parastacidae</taxon>
        <taxon>Cherax</taxon>
    </lineage>
</organism>
<dbReference type="GO" id="GO:0005886">
    <property type="term" value="C:plasma membrane"/>
    <property type="evidence" value="ECO:0007669"/>
    <property type="project" value="UniProtKB-SubCell"/>
</dbReference>
<dbReference type="AlphaFoldDB" id="A0AAW0VUE1"/>
<comment type="subcellular location">
    <subcellularLocation>
        <location evidence="1">Cell membrane</location>
        <topology evidence="1">Multi-pass membrane protein</topology>
    </subcellularLocation>
</comment>